<dbReference type="AlphaFoldDB" id="A0A5A8CLQ1"/>
<dbReference type="EMBL" id="VLTL01000020">
    <property type="protein sequence ID" value="KAA0169655.1"/>
    <property type="molecule type" value="Genomic_DNA"/>
</dbReference>
<evidence type="ECO:0000256" key="1">
    <source>
        <dbReference type="SAM" id="MobiDB-lite"/>
    </source>
</evidence>
<feature type="region of interest" description="Disordered" evidence="1">
    <location>
        <begin position="625"/>
        <end position="888"/>
    </location>
</feature>
<evidence type="ECO:0000313" key="4">
    <source>
        <dbReference type="EMBL" id="KAA0169655.1"/>
    </source>
</evidence>
<accession>A0A5A8CLQ1</accession>
<feature type="region of interest" description="Disordered" evidence="1">
    <location>
        <begin position="50"/>
        <end position="123"/>
    </location>
</feature>
<dbReference type="Proteomes" id="UP000325113">
    <property type="component" value="Unassembled WGS sequence"/>
</dbReference>
<dbReference type="Proteomes" id="UP000323011">
    <property type="component" value="Unassembled WGS sequence"/>
</dbReference>
<dbReference type="EMBL" id="VLTM01000095">
    <property type="protein sequence ID" value="KAA0153965.1"/>
    <property type="molecule type" value="Genomic_DNA"/>
</dbReference>
<protein>
    <submittedName>
        <fullName evidence="2">Uncharacterized protein</fullName>
    </submittedName>
</protein>
<name>A0A5A8CLQ1_CAFRO</name>
<feature type="compositionally biased region" description="Low complexity" evidence="1">
    <location>
        <begin position="706"/>
        <end position="752"/>
    </location>
</feature>
<evidence type="ECO:0000313" key="3">
    <source>
        <dbReference type="EMBL" id="KAA0155202.1"/>
    </source>
</evidence>
<feature type="compositionally biased region" description="Low complexity" evidence="1">
    <location>
        <begin position="928"/>
        <end position="962"/>
    </location>
</feature>
<evidence type="ECO:0000313" key="5">
    <source>
        <dbReference type="Proteomes" id="UP000323011"/>
    </source>
</evidence>
<evidence type="ECO:0000313" key="6">
    <source>
        <dbReference type="Proteomes" id="UP000324907"/>
    </source>
</evidence>
<feature type="compositionally biased region" description="Acidic residues" evidence="1">
    <location>
        <begin position="648"/>
        <end position="664"/>
    </location>
</feature>
<evidence type="ECO:0000313" key="7">
    <source>
        <dbReference type="Proteomes" id="UP000325113"/>
    </source>
</evidence>
<reference evidence="5 6" key="1">
    <citation type="submission" date="2019-07" db="EMBL/GenBank/DDBJ databases">
        <title>Genomes of Cafeteria roenbergensis.</title>
        <authorList>
            <person name="Fischer M.G."/>
            <person name="Hackl T."/>
            <person name="Roman M."/>
        </authorList>
    </citation>
    <scope>NUCLEOTIDE SEQUENCE [LARGE SCALE GENOMIC DNA]</scope>
    <source>
        <strain evidence="3 5">BVI</strain>
        <strain evidence="2 7">Cflag</strain>
        <strain evidence="4 6">RCC970-E3</strain>
    </source>
</reference>
<feature type="compositionally biased region" description="Low complexity" evidence="1">
    <location>
        <begin position="312"/>
        <end position="325"/>
    </location>
</feature>
<gene>
    <name evidence="4" type="ORF">FNF28_01932</name>
    <name evidence="3" type="ORF">FNF29_01952</name>
    <name evidence="2" type="ORF">FNF31_06367</name>
</gene>
<feature type="compositionally biased region" description="Low complexity" evidence="1">
    <location>
        <begin position="352"/>
        <end position="367"/>
    </location>
</feature>
<comment type="caution">
    <text evidence="2">The sequence shown here is derived from an EMBL/GenBank/DDBJ whole genome shotgun (WGS) entry which is preliminary data.</text>
</comment>
<evidence type="ECO:0000313" key="2">
    <source>
        <dbReference type="EMBL" id="KAA0153965.1"/>
    </source>
</evidence>
<proteinExistence type="predicted"/>
<feature type="compositionally biased region" description="Low complexity" evidence="1">
    <location>
        <begin position="69"/>
        <end position="95"/>
    </location>
</feature>
<dbReference type="EMBL" id="VLTN01000008">
    <property type="protein sequence ID" value="KAA0155202.1"/>
    <property type="molecule type" value="Genomic_DNA"/>
</dbReference>
<feature type="region of interest" description="Disordered" evidence="1">
    <location>
        <begin position="928"/>
        <end position="964"/>
    </location>
</feature>
<dbReference type="Proteomes" id="UP000324907">
    <property type="component" value="Unassembled WGS sequence"/>
</dbReference>
<feature type="region of interest" description="Disordered" evidence="1">
    <location>
        <begin position="350"/>
        <end position="417"/>
    </location>
</feature>
<feature type="compositionally biased region" description="Gly residues" evidence="1">
    <location>
        <begin position="753"/>
        <end position="765"/>
    </location>
</feature>
<sequence length="996" mass="99366">MPAGLGTSDIGLLVIKRALRLARQDLGVEPDVGFDLDTAVRILEHSSLLVGDRKRSSPARRPRTDSASESRGSSSRSLGGAGPALALAAGSQSPGRVGGSPGSPGRRRGLPADSAELTASAEGAAAARAEGRRARAAALMRLAVEDAFQASQLPFEARAGDATPRTTEACRGEQVQAHALRGPLRKLPGGRMVIRGARLLASAMRRFEEMQGDEAVDPLSTVLHLNINWQAAHMGVSRSHGGAFDLPGYDSSTGQLQVKQALKMWRSSMAQATSDAASSIADTPSASSVGLSSSARLHPLSGSFAAMSSPKGSATGPDAGAPAAAGGWVESGCGVQPCFEAEVRSYRASMEAGDTTDGSSGADGTATPSPAARGEGWDPALAEPPSVAGPEAAPGTVPLGTSCALSPVDPSSSLSAQERLRAELEEAAVASAAATPTGEEAAVGAAPAAGTPPTLGAAWSGGSSGAGAGAVGSGLASRRYAAPVLTRSDTAYKRAGLSANVLAAFLEFFGLDLGRLPSGRAGAVRMLAEEVLAEPEALDTGDTNVPLSGRKLVAGDDGSEGEWRVCGSHSIKEVLRRFNVRADAEMDGHSRTTREMALALPLPPHDREATDEEDEAAAAFLEAAEAAARQEREARRRRRAASLPNTDSDADGADTFDDFDDDEDHIAGDGADGAGSAALPPVQEAGSELLPSPESDAGLFHSDTSLIAAALDASAGSGADHPEADPSAGGPQPDADADVGAGDGGAAAAAAGGAPGELGPTGGVGTAAAQSQQPALARRSERVAKAAGSSRSVGQASAGAPAPIKADAPVSPAGQSGGVPATTGPVPASGPGRSRPVMGVNTSAPVLRTDPATGEVLDSRGSGSGRGCQLSPTLTPGPSRAANRRSGATTARAAVIQAAVPSWTEAADTVGSLQAGLTAAEERAAAAEAAAMEAEARAQAAESEAERAGQGAAESQRQAAEAEAARLELERRIAALEAAIESSSSSNKGGGCCAVA</sequence>
<feature type="region of interest" description="Disordered" evidence="1">
    <location>
        <begin position="306"/>
        <end position="325"/>
    </location>
</feature>
<keyword evidence="5" id="KW-1185">Reference proteome</keyword>
<organism evidence="2 7">
    <name type="scientific">Cafeteria roenbergensis</name>
    <name type="common">Marine flagellate</name>
    <dbReference type="NCBI Taxonomy" id="33653"/>
    <lineage>
        <taxon>Eukaryota</taxon>
        <taxon>Sar</taxon>
        <taxon>Stramenopiles</taxon>
        <taxon>Bigyra</taxon>
        <taxon>Opalozoa</taxon>
        <taxon>Bicosoecida</taxon>
        <taxon>Cafeteriaceae</taxon>
        <taxon>Cafeteria</taxon>
    </lineage>
</organism>